<dbReference type="InterPro" id="IPR002059">
    <property type="entry name" value="CSP_DNA-bd"/>
</dbReference>
<proteinExistence type="predicted"/>
<accession>A0A2M7B841</accession>
<evidence type="ECO:0000256" key="2">
    <source>
        <dbReference type="ARBA" id="ARBA00022490"/>
    </source>
</evidence>
<dbReference type="InterPro" id="IPR012156">
    <property type="entry name" value="Cold_shock_CspA"/>
</dbReference>
<dbReference type="PROSITE" id="PS51857">
    <property type="entry name" value="CSD_2"/>
    <property type="match status" value="1"/>
</dbReference>
<evidence type="ECO:0000259" key="3">
    <source>
        <dbReference type="PROSITE" id="PS51857"/>
    </source>
</evidence>
<dbReference type="SMART" id="SM00357">
    <property type="entry name" value="CSP"/>
    <property type="match status" value="1"/>
</dbReference>
<protein>
    <submittedName>
        <fullName evidence="4">Cold-shock protein</fullName>
    </submittedName>
</protein>
<comment type="subcellular location">
    <subcellularLocation>
        <location evidence="1">Cytoplasm</location>
    </subcellularLocation>
</comment>
<evidence type="ECO:0000313" key="4">
    <source>
        <dbReference type="EMBL" id="PIU99274.1"/>
    </source>
</evidence>
<reference evidence="5" key="1">
    <citation type="submission" date="2017-09" db="EMBL/GenBank/DDBJ databases">
        <title>Depth-based differentiation of microbial function through sediment-hosted aquifers and enrichment of novel symbionts in the deep terrestrial subsurface.</title>
        <authorList>
            <person name="Probst A.J."/>
            <person name="Ladd B."/>
            <person name="Jarett J.K."/>
            <person name="Geller-Mcgrath D.E."/>
            <person name="Sieber C.M.K."/>
            <person name="Emerson J.B."/>
            <person name="Anantharaman K."/>
            <person name="Thomas B.C."/>
            <person name="Malmstrom R."/>
            <person name="Stieglmeier M."/>
            <person name="Klingl A."/>
            <person name="Woyke T."/>
            <person name="Ryan C.M."/>
            <person name="Banfield J.F."/>
        </authorList>
    </citation>
    <scope>NUCLEOTIDE SEQUENCE [LARGE SCALE GENOMIC DNA]</scope>
</reference>
<dbReference type="CDD" id="cd04458">
    <property type="entry name" value="CSP_CDS"/>
    <property type="match status" value="1"/>
</dbReference>
<dbReference type="GO" id="GO:0003676">
    <property type="term" value="F:nucleic acid binding"/>
    <property type="evidence" value="ECO:0007669"/>
    <property type="project" value="InterPro"/>
</dbReference>
<dbReference type="Proteomes" id="UP000230131">
    <property type="component" value="Unassembled WGS sequence"/>
</dbReference>
<dbReference type="Gene3D" id="2.40.50.140">
    <property type="entry name" value="Nucleic acid-binding proteins"/>
    <property type="match status" value="1"/>
</dbReference>
<dbReference type="SUPFAM" id="SSF50249">
    <property type="entry name" value="Nucleic acid-binding proteins"/>
    <property type="match status" value="1"/>
</dbReference>
<dbReference type="AlphaFoldDB" id="A0A2M7B841"/>
<dbReference type="InterPro" id="IPR012340">
    <property type="entry name" value="NA-bd_OB-fold"/>
</dbReference>
<evidence type="ECO:0000256" key="1">
    <source>
        <dbReference type="ARBA" id="ARBA00004496"/>
    </source>
</evidence>
<dbReference type="InterPro" id="IPR011129">
    <property type="entry name" value="CSD"/>
</dbReference>
<sequence>MEGTIKTLTEKGFGFIAIAEEDKELFFHGNDLKDVAYADLKVGDKVSFEKADSEKGSKAVNVTRI</sequence>
<evidence type="ECO:0000313" key="5">
    <source>
        <dbReference type="Proteomes" id="UP000230131"/>
    </source>
</evidence>
<gene>
    <name evidence="4" type="ORF">COS59_00660</name>
</gene>
<dbReference type="EMBL" id="PEVH01000021">
    <property type="protein sequence ID" value="PIU99274.1"/>
    <property type="molecule type" value="Genomic_DNA"/>
</dbReference>
<dbReference type="PIRSF" id="PIRSF002599">
    <property type="entry name" value="Cold_shock_A"/>
    <property type="match status" value="1"/>
</dbReference>
<feature type="domain" description="CSD" evidence="3">
    <location>
        <begin position="1"/>
        <end position="64"/>
    </location>
</feature>
<comment type="caution">
    <text evidence="4">The sequence shown here is derived from an EMBL/GenBank/DDBJ whole genome shotgun (WGS) entry which is preliminary data.</text>
</comment>
<dbReference type="GO" id="GO:0005737">
    <property type="term" value="C:cytoplasm"/>
    <property type="evidence" value="ECO:0007669"/>
    <property type="project" value="UniProtKB-SubCell"/>
</dbReference>
<organism evidence="4 5">
    <name type="scientific">Candidatus Wolfebacteria bacterium CG03_land_8_20_14_0_80_36_15</name>
    <dbReference type="NCBI Taxonomy" id="1975067"/>
    <lineage>
        <taxon>Bacteria</taxon>
        <taxon>Candidatus Wolfeibacteriota</taxon>
    </lineage>
</organism>
<keyword evidence="2" id="KW-0963">Cytoplasm</keyword>
<dbReference type="Pfam" id="PF00313">
    <property type="entry name" value="CSD"/>
    <property type="match status" value="1"/>
</dbReference>
<name>A0A2M7B841_9BACT</name>